<feature type="domain" description="Glycosyltransferase subfamily 4-like N-terminal" evidence="2">
    <location>
        <begin position="13"/>
        <end position="174"/>
    </location>
</feature>
<dbReference type="STRING" id="886377.Murru_2324"/>
<dbReference type="Pfam" id="PF13439">
    <property type="entry name" value="Glyco_transf_4"/>
    <property type="match status" value="1"/>
</dbReference>
<dbReference type="RefSeq" id="WP_014033643.1">
    <property type="nucleotide sequence ID" value="NC_015945.1"/>
</dbReference>
<dbReference type="EMBL" id="CP002999">
    <property type="protein sequence ID" value="AEM71362.1"/>
    <property type="molecule type" value="Genomic_DNA"/>
</dbReference>
<dbReference type="InterPro" id="IPR028098">
    <property type="entry name" value="Glyco_trans_4-like_N"/>
</dbReference>
<proteinExistence type="predicted"/>
<gene>
    <name evidence="3" type="ordered locus">Murru_2324</name>
</gene>
<reference evidence="4" key="1">
    <citation type="submission" date="2011-08" db="EMBL/GenBank/DDBJ databases">
        <title>The complete genome of Muricauda ruestringensis DSM 13258.</title>
        <authorList>
            <person name="Lucas S."/>
            <person name="Han J."/>
            <person name="Lapidus A."/>
            <person name="Bruce D."/>
            <person name="Goodwin L."/>
            <person name="Pitluck S."/>
            <person name="Peters L."/>
            <person name="Kyrpides N."/>
            <person name="Mavromatis K."/>
            <person name="Ivanova N."/>
            <person name="Ovchinnikova G."/>
            <person name="Teshima H."/>
            <person name="Detter J.C."/>
            <person name="Tapia R."/>
            <person name="Han C."/>
            <person name="Land M."/>
            <person name="Hauser L."/>
            <person name="Markowitz V."/>
            <person name="Cheng J.-F."/>
            <person name="Hugenholtz P."/>
            <person name="Woyke T."/>
            <person name="Wu D."/>
            <person name="Spring S."/>
            <person name="Schroeder M."/>
            <person name="Brambilla E."/>
            <person name="Klenk H.-P."/>
            <person name="Eisen J.A."/>
        </authorList>
    </citation>
    <scope>NUCLEOTIDE SEQUENCE [LARGE SCALE GENOMIC DNA]</scope>
    <source>
        <strain evidence="4">DSM 13258 / LMG 19739 / B1</strain>
    </source>
</reference>
<protein>
    <submittedName>
        <fullName evidence="3">Glycosyl transferase group 1</fullName>
    </submittedName>
</protein>
<feature type="domain" description="Glycosyl transferase family 1" evidence="1">
    <location>
        <begin position="182"/>
        <end position="341"/>
    </location>
</feature>
<dbReference type="Pfam" id="PF00534">
    <property type="entry name" value="Glycos_transf_1"/>
    <property type="match status" value="1"/>
</dbReference>
<dbReference type="Proteomes" id="UP000008908">
    <property type="component" value="Chromosome"/>
</dbReference>
<evidence type="ECO:0000259" key="1">
    <source>
        <dbReference type="Pfam" id="PF00534"/>
    </source>
</evidence>
<dbReference type="PANTHER" id="PTHR12526">
    <property type="entry name" value="GLYCOSYLTRANSFERASE"/>
    <property type="match status" value="1"/>
</dbReference>
<dbReference type="PANTHER" id="PTHR12526:SF630">
    <property type="entry name" value="GLYCOSYLTRANSFERASE"/>
    <property type="match status" value="1"/>
</dbReference>
<dbReference type="HOGENOM" id="CLU_009583_0_3_10"/>
<accession>G2PNI2</accession>
<dbReference type="AlphaFoldDB" id="G2PNI2"/>
<evidence type="ECO:0000313" key="4">
    <source>
        <dbReference type="Proteomes" id="UP000008908"/>
    </source>
</evidence>
<dbReference type="SUPFAM" id="SSF53756">
    <property type="entry name" value="UDP-Glycosyltransferase/glycogen phosphorylase"/>
    <property type="match status" value="1"/>
</dbReference>
<dbReference type="KEGG" id="mrs:Murru_2324"/>
<dbReference type="InterPro" id="IPR001296">
    <property type="entry name" value="Glyco_trans_1"/>
</dbReference>
<dbReference type="eggNOG" id="COG0438">
    <property type="taxonomic scope" value="Bacteria"/>
</dbReference>
<dbReference type="GO" id="GO:0016757">
    <property type="term" value="F:glycosyltransferase activity"/>
    <property type="evidence" value="ECO:0007669"/>
    <property type="project" value="InterPro"/>
</dbReference>
<evidence type="ECO:0000259" key="2">
    <source>
        <dbReference type="Pfam" id="PF13439"/>
    </source>
</evidence>
<organism evidence="3 4">
    <name type="scientific">Allomuricauda ruestringensis (strain DSM 13258 / CIP 107369 / LMG 19739 / B1)</name>
    <name type="common">Muricauda ruestringensis</name>
    <dbReference type="NCBI Taxonomy" id="886377"/>
    <lineage>
        <taxon>Bacteria</taxon>
        <taxon>Pseudomonadati</taxon>
        <taxon>Bacteroidota</taxon>
        <taxon>Flavobacteriia</taxon>
        <taxon>Flavobacteriales</taxon>
        <taxon>Flavobacteriaceae</taxon>
        <taxon>Flagellimonas</taxon>
    </lineage>
</organism>
<evidence type="ECO:0000313" key="3">
    <source>
        <dbReference type="EMBL" id="AEM71362.1"/>
    </source>
</evidence>
<keyword evidence="3" id="KW-0808">Transferase</keyword>
<keyword evidence="4" id="KW-1185">Reference proteome</keyword>
<dbReference type="OrthoDB" id="7560678at2"/>
<name>G2PNI2_ALLRU</name>
<dbReference type="Gene3D" id="3.40.50.2000">
    <property type="entry name" value="Glycogen Phosphorylase B"/>
    <property type="match status" value="2"/>
</dbReference>
<reference evidence="3 4" key="2">
    <citation type="journal article" date="2012" name="Stand. Genomic Sci.">
        <title>Complete genome sequence of the facultatively anaerobic, appendaged bacterium Muricauda ruestringensis type strain (B1(T)).</title>
        <authorList>
            <person name="Huntemann M."/>
            <person name="Teshima H."/>
            <person name="Lapidus A."/>
            <person name="Nolan M."/>
            <person name="Lucas S."/>
            <person name="Hammon N."/>
            <person name="Deshpande S."/>
            <person name="Cheng J.F."/>
            <person name="Tapia R."/>
            <person name="Goodwin L.A."/>
            <person name="Pitluck S."/>
            <person name="Liolios K."/>
            <person name="Pagani I."/>
            <person name="Ivanova N."/>
            <person name="Mavromatis K."/>
            <person name="Mikhailova N."/>
            <person name="Pati A."/>
            <person name="Chen A."/>
            <person name="Palaniappan K."/>
            <person name="Land M."/>
            <person name="Hauser L."/>
            <person name="Pan C."/>
            <person name="Brambilla E.M."/>
            <person name="Rohde M."/>
            <person name="Spring S."/>
            <person name="Goker M."/>
            <person name="Detter J.C."/>
            <person name="Bristow J."/>
            <person name="Eisen J.A."/>
            <person name="Markowitz V."/>
            <person name="Hugenholtz P."/>
            <person name="Kyrpides N.C."/>
            <person name="Klenk H.P."/>
            <person name="Woyke T."/>
        </authorList>
    </citation>
    <scope>NUCLEOTIDE SEQUENCE [LARGE SCALE GENOMIC DNA]</scope>
    <source>
        <strain evidence="4">DSM 13258 / LMG 19739 / B1</strain>
    </source>
</reference>
<sequence length="370" mass="41482">MKIIQVITLSEPIGGAQMVLFNNTEAMVKSGHEVQVMVGQEGTLTKRLEALNVKVTCIPSLKREISPINDFKCYKTICELLKQEAPDIVISHSSKAGILCRLACHKIGVPNIFTVHGWSFTPGVKGLKRYVYMAIEKVMGRFTDHLITVSAFDFNLASKHSIVPESRMRVIYNGSPDFLKEERKEAKEDPITILMTARFSYQKDHMTLFKALQSLKDAPIQVDLVGHGDLHQEFVDLSKKMKIDHLITFHGESNDIPSFLNKSDIFVLTSRFEGLPLSICEAMSVGVPIVASDVGGVHEMVRDGYNGYLIPKENPNHLAEKLSNLIRDKELMVELGENSRKTFLETFSTHQMAASTEKYIEDILKKSSAK</sequence>
<dbReference type="CDD" id="cd03808">
    <property type="entry name" value="GT4_CapM-like"/>
    <property type="match status" value="1"/>
</dbReference>